<dbReference type="GeneID" id="136085177"/>
<proteinExistence type="predicted"/>
<gene>
    <name evidence="3" type="primary">LOC136085177</name>
</gene>
<evidence type="ECO:0000313" key="3">
    <source>
        <dbReference type="RefSeq" id="XP_065662537.1"/>
    </source>
</evidence>
<feature type="region of interest" description="Disordered" evidence="1">
    <location>
        <begin position="297"/>
        <end position="320"/>
    </location>
</feature>
<organism evidence="2 3">
    <name type="scientific">Hydra vulgaris</name>
    <name type="common">Hydra</name>
    <name type="synonym">Hydra attenuata</name>
    <dbReference type="NCBI Taxonomy" id="6087"/>
    <lineage>
        <taxon>Eukaryota</taxon>
        <taxon>Metazoa</taxon>
        <taxon>Cnidaria</taxon>
        <taxon>Hydrozoa</taxon>
        <taxon>Hydroidolina</taxon>
        <taxon>Anthoathecata</taxon>
        <taxon>Aplanulata</taxon>
        <taxon>Hydridae</taxon>
        <taxon>Hydra</taxon>
    </lineage>
</organism>
<evidence type="ECO:0000256" key="1">
    <source>
        <dbReference type="SAM" id="MobiDB-lite"/>
    </source>
</evidence>
<sequence>MQSRRPSNTQIERTSYVFCTCLRRLGFDFTSDEENEELHNPKKRKHPIAVKRKCVSPIIQSQYQQPFKTPFALIDSLSTISPTASQSSLFLSSTQQEKTISHKILHPILQHPLQSKIPRRILKTSLLSQSNSTFSANTYVSQRAQQESRKTSNIALNKFPLTEAKFQYKVLHQLEEILEETKKQGNQDKLLDSTYFIHQMSDLENFHEFDNGLNENCQYTSLRTQLSKMGGVTCYANVKAILLKLMTNKLMSNFNLDGTGKKMPFRKTNLIKVIVEAMPKYAGNEIEKCIGNVLKRAPDRKGGGGREKGNSENDSFENNF</sequence>
<dbReference type="Proteomes" id="UP001652625">
    <property type="component" value="Chromosome 09"/>
</dbReference>
<dbReference type="PANTHER" id="PTHR34153">
    <property type="entry name" value="SI:CH211-262H13.3-RELATED-RELATED"/>
    <property type="match status" value="1"/>
</dbReference>
<feature type="compositionally biased region" description="Basic and acidic residues" evidence="1">
    <location>
        <begin position="297"/>
        <end position="311"/>
    </location>
</feature>
<protein>
    <submittedName>
        <fullName evidence="3">Uncharacterized protein LOC136085177</fullName>
    </submittedName>
</protein>
<keyword evidence="2" id="KW-1185">Reference proteome</keyword>
<name>A0ABM4CL81_HYDVU</name>
<dbReference type="PANTHER" id="PTHR34153:SF2">
    <property type="entry name" value="SI:CH211-262H13.3-RELATED"/>
    <property type="match status" value="1"/>
</dbReference>
<evidence type="ECO:0000313" key="2">
    <source>
        <dbReference type="Proteomes" id="UP001652625"/>
    </source>
</evidence>
<dbReference type="RefSeq" id="XP_065662537.1">
    <property type="nucleotide sequence ID" value="XM_065806465.1"/>
</dbReference>
<reference evidence="3" key="1">
    <citation type="submission" date="2025-08" db="UniProtKB">
        <authorList>
            <consortium name="RefSeq"/>
        </authorList>
    </citation>
    <scope>IDENTIFICATION</scope>
</reference>
<accession>A0ABM4CL81</accession>